<accession>F1L9J2</accession>
<dbReference type="PANTHER" id="PTHR12317:SF0">
    <property type="entry name" value="ACYLTRANSFERASE"/>
    <property type="match status" value="1"/>
</dbReference>
<keyword evidence="9 14" id="KW-0256">Endoplasmic reticulum</keyword>
<comment type="similarity">
    <text evidence="4 14">Belongs to the diacylglycerol acyltransferase family.</text>
</comment>
<keyword evidence="7 14" id="KW-0812">Transmembrane</keyword>
<evidence type="ECO:0000256" key="11">
    <source>
        <dbReference type="ARBA" id="ARBA00023098"/>
    </source>
</evidence>
<keyword evidence="11" id="KW-0443">Lipid metabolism</keyword>
<organism evidence="15">
    <name type="scientific">Ascaris suum</name>
    <name type="common">Pig roundworm</name>
    <name type="synonym">Ascaris lumbricoides</name>
    <dbReference type="NCBI Taxonomy" id="6253"/>
    <lineage>
        <taxon>Eukaryota</taxon>
        <taxon>Metazoa</taxon>
        <taxon>Ecdysozoa</taxon>
        <taxon>Nematoda</taxon>
        <taxon>Chromadorea</taxon>
        <taxon>Rhabditida</taxon>
        <taxon>Spirurina</taxon>
        <taxon>Ascaridomorpha</taxon>
        <taxon>Ascaridoidea</taxon>
        <taxon>Ascarididae</taxon>
        <taxon>Ascaris</taxon>
    </lineage>
</organism>
<keyword evidence="10 14" id="KW-1133">Transmembrane helix</keyword>
<evidence type="ECO:0000256" key="12">
    <source>
        <dbReference type="ARBA" id="ARBA00023136"/>
    </source>
</evidence>
<proteinExistence type="evidence at transcript level"/>
<comment type="pathway">
    <text evidence="2">Glycerolipid metabolism; triacylglycerol biosynthesis.</text>
</comment>
<evidence type="ECO:0000256" key="2">
    <source>
        <dbReference type="ARBA" id="ARBA00004771"/>
    </source>
</evidence>
<dbReference type="InterPro" id="IPR007130">
    <property type="entry name" value="DAGAT"/>
</dbReference>
<evidence type="ECO:0000256" key="4">
    <source>
        <dbReference type="ARBA" id="ARBA00005420"/>
    </source>
</evidence>
<dbReference type="GO" id="GO:0004144">
    <property type="term" value="F:diacylglycerol O-acyltransferase activity"/>
    <property type="evidence" value="ECO:0007669"/>
    <property type="project" value="TreeGrafter"/>
</dbReference>
<dbReference type="GO" id="GO:0019432">
    <property type="term" value="P:triglyceride biosynthetic process"/>
    <property type="evidence" value="ECO:0007669"/>
    <property type="project" value="TreeGrafter"/>
</dbReference>
<protein>
    <recommendedName>
        <fullName evidence="14">Acyltransferase</fullName>
        <ecNumber evidence="14">2.3.1.-</ecNumber>
    </recommendedName>
</protein>
<sequence length="363" mass="41786">MHACTLFTAYEHSFRIIKRRSHEMTRILGVEFAPLYVPTERRLQTLAMCYHLSFTFVWPILVIILPIYLAFTCLWPLVPLYAIWMFYDRNSPHCGGYPSKWFRTQIIHKYMADYFPISLHKTAELPPNHNYLIGSHPHGIISVGSYTNFCTNGTGVFEKFPSMEIRLCTLVGQFWTPLRREWGMLHGLVDCSKESLQYLLDVDRTTNNIVVLVIGGAEEALDAHPGKHVLTLNSRKGFIRIALKTGAYLVPMYSFGENELFDQVENPKGSTMRTIQERLKQKLGFSQPLFHGRGIFNYNFGIWPYRRPINSVVGAPIPVEKTENPTKDDVDRLHAKYIAALIELFETHKTDYGVPKEAKLIIN</sequence>
<keyword evidence="5" id="KW-0444">Lipid biosynthesis</keyword>
<dbReference type="PANTHER" id="PTHR12317">
    <property type="entry name" value="DIACYLGLYCEROL O-ACYLTRANSFERASE"/>
    <property type="match status" value="1"/>
</dbReference>
<keyword evidence="13 15" id="KW-0012">Acyltransferase</keyword>
<comment type="caution">
    <text evidence="14">Lacks conserved residue(s) required for the propagation of feature annotation.</text>
</comment>
<feature type="transmembrane region" description="Helical" evidence="14">
    <location>
        <begin position="56"/>
        <end position="83"/>
    </location>
</feature>
<evidence type="ECO:0000256" key="5">
    <source>
        <dbReference type="ARBA" id="ARBA00022516"/>
    </source>
</evidence>
<name>F1L9J2_ASCSU</name>
<dbReference type="AlphaFoldDB" id="F1L9J2"/>
<comment type="subcellular location">
    <subcellularLocation>
        <location evidence="1 14">Endoplasmic reticulum membrane</location>
        <topology evidence="1 14">Multi-pass membrane protein</topology>
    </subcellularLocation>
</comment>
<dbReference type="GO" id="GO:0006071">
    <property type="term" value="P:glycerol metabolic process"/>
    <property type="evidence" value="ECO:0007669"/>
    <property type="project" value="UniProtKB-KW"/>
</dbReference>
<reference evidence="15" key="1">
    <citation type="journal article" date="2011" name="Genome Res.">
        <title>Deep small RNA sequencing from the nematode Ascaris reveals conservation, functional diversification, and novel developmental profiles.</title>
        <authorList>
            <person name="Wang J."/>
            <person name="Czech B."/>
            <person name="Crunk A."/>
            <person name="Wallace A."/>
            <person name="Mitreva M."/>
            <person name="Hannon G.J."/>
            <person name="Davis R.E."/>
        </authorList>
    </citation>
    <scope>NUCLEOTIDE SEQUENCE</scope>
</reference>
<dbReference type="GO" id="GO:0005789">
    <property type="term" value="C:endoplasmic reticulum membrane"/>
    <property type="evidence" value="ECO:0007669"/>
    <property type="project" value="UniProtKB-SubCell"/>
</dbReference>
<evidence type="ECO:0000313" key="15">
    <source>
        <dbReference type="EMBL" id="ADY46796.1"/>
    </source>
</evidence>
<dbReference type="EMBL" id="JI174650">
    <property type="protein sequence ID" value="ADY46796.1"/>
    <property type="molecule type" value="mRNA"/>
</dbReference>
<keyword evidence="8" id="KW-0319">Glycerol metabolism</keyword>
<evidence type="ECO:0000256" key="6">
    <source>
        <dbReference type="ARBA" id="ARBA00022679"/>
    </source>
</evidence>
<dbReference type="EC" id="2.3.1.-" evidence="14"/>
<evidence type="ECO:0000256" key="13">
    <source>
        <dbReference type="ARBA" id="ARBA00023315"/>
    </source>
</evidence>
<dbReference type="Pfam" id="PF03982">
    <property type="entry name" value="DAGAT"/>
    <property type="match status" value="1"/>
</dbReference>
<evidence type="ECO:0000256" key="14">
    <source>
        <dbReference type="RuleBase" id="RU367023"/>
    </source>
</evidence>
<comment type="pathway">
    <text evidence="3">Lipid metabolism.</text>
</comment>
<evidence type="ECO:0000256" key="10">
    <source>
        <dbReference type="ARBA" id="ARBA00022989"/>
    </source>
</evidence>
<evidence type="ECO:0000256" key="7">
    <source>
        <dbReference type="ARBA" id="ARBA00022692"/>
    </source>
</evidence>
<keyword evidence="12 14" id="KW-0472">Membrane</keyword>
<keyword evidence="6 14" id="KW-0808">Transferase</keyword>
<evidence type="ECO:0000256" key="1">
    <source>
        <dbReference type="ARBA" id="ARBA00004477"/>
    </source>
</evidence>
<evidence type="ECO:0000256" key="3">
    <source>
        <dbReference type="ARBA" id="ARBA00005189"/>
    </source>
</evidence>
<dbReference type="CDD" id="cd07987">
    <property type="entry name" value="LPLAT_MGAT-like"/>
    <property type="match status" value="1"/>
</dbReference>
<evidence type="ECO:0000256" key="9">
    <source>
        <dbReference type="ARBA" id="ARBA00022824"/>
    </source>
</evidence>
<evidence type="ECO:0000256" key="8">
    <source>
        <dbReference type="ARBA" id="ARBA00022798"/>
    </source>
</evidence>